<gene>
    <name evidence="3" type="ORF">EVA92_01980</name>
</gene>
<dbReference type="GO" id="GO:0016405">
    <property type="term" value="F:CoA-ligase activity"/>
    <property type="evidence" value="ECO:0007669"/>
    <property type="project" value="TreeGrafter"/>
</dbReference>
<dbReference type="InterPro" id="IPR045851">
    <property type="entry name" value="AMP-bd_C_sf"/>
</dbReference>
<protein>
    <recommendedName>
        <fullName evidence="5">AMP-binding protein</fullName>
    </recommendedName>
</protein>
<dbReference type="PANTHER" id="PTHR24096">
    <property type="entry name" value="LONG-CHAIN-FATTY-ACID--COA LIGASE"/>
    <property type="match status" value="1"/>
</dbReference>
<comment type="caution">
    <text evidence="3">The sequence shown here is derived from an EMBL/GenBank/DDBJ whole genome shotgun (WGS) entry which is preliminary data.</text>
</comment>
<organism evidence="3 4">
    <name type="scientific">SAR86 cluster bacterium</name>
    <dbReference type="NCBI Taxonomy" id="2030880"/>
    <lineage>
        <taxon>Bacteria</taxon>
        <taxon>Pseudomonadati</taxon>
        <taxon>Pseudomonadota</taxon>
        <taxon>Gammaproteobacteria</taxon>
        <taxon>SAR86 cluster</taxon>
    </lineage>
</organism>
<dbReference type="InterPro" id="IPR025110">
    <property type="entry name" value="AMP-bd_C"/>
</dbReference>
<evidence type="ECO:0000259" key="2">
    <source>
        <dbReference type="Pfam" id="PF13193"/>
    </source>
</evidence>
<name>A0A520N0F6_9GAMM</name>
<evidence type="ECO:0000313" key="3">
    <source>
        <dbReference type="EMBL" id="RZO26939.1"/>
    </source>
</evidence>
<sequence>MAQKKITTLQNLKVAFDELKAINPLLELESRNIDNVDFSVYKNAPKTFRDLYDLIQLLHGDFPFINENNVQQSFSEIIQQSKNLAYYLHEQGIKPGDSVGICMQNCTNWIIVFLAITGHGATCVPFNSWWTAKELEYGIEHSDVKTLFVDKKRYENVSNLNVKIITNEKIEGEIYLNDTLISNQPSWPIDNSDELDTSVLLYTSGSTGLPKGVMLSHLSLINSLLGFYTLGELRSHVHNEQLLQVDNASVIINVPLFHVTGLVTQFLISMLAKRNMILMSKWDTEAALQIIQKFKVTNISGVPTQSWDILNHPKVDDYDLSSLIDIGAGGAARPEDQVKELNDKFNIPLTFGWGMTETSAIGTIHRGDDYLTRPNSCGLNVPYLTELSVIDNNWKFLKTNDVGEIVFKSPTNMTGYLKNTDETLKTKKDGWLKTGDLGYIDEDGYLFIVDRKKALIIRGGENISTLEIENCLDKHNDILESCVCGIPNDKFGEIVGVLIYSNNSIDEENVKNFLSKSLAKYKIPEIIKFTNNPLPRIASEKIDRVEIKNILST</sequence>
<dbReference type="Proteomes" id="UP000315825">
    <property type="component" value="Unassembled WGS sequence"/>
</dbReference>
<dbReference type="Gene3D" id="3.40.50.980">
    <property type="match status" value="2"/>
</dbReference>
<dbReference type="AlphaFoldDB" id="A0A520N0F6"/>
<dbReference type="Gene3D" id="2.30.38.10">
    <property type="entry name" value="Luciferase, Domain 3"/>
    <property type="match status" value="1"/>
</dbReference>
<dbReference type="PROSITE" id="PS00455">
    <property type="entry name" value="AMP_BINDING"/>
    <property type="match status" value="1"/>
</dbReference>
<dbReference type="Gene3D" id="3.30.300.30">
    <property type="match status" value="1"/>
</dbReference>
<reference evidence="3 4" key="1">
    <citation type="submission" date="2019-02" db="EMBL/GenBank/DDBJ databases">
        <title>Prokaryotic population dynamics and viral predation in marine succession experiment using metagenomics: the confinement effect.</title>
        <authorList>
            <person name="Haro-Moreno J.M."/>
            <person name="Rodriguez-Valera F."/>
            <person name="Lopez-Perez M."/>
        </authorList>
    </citation>
    <scope>NUCLEOTIDE SEQUENCE [LARGE SCALE GENOMIC DNA]</scope>
    <source>
        <strain evidence="3">MED-G159</strain>
    </source>
</reference>
<dbReference type="Pfam" id="PF13193">
    <property type="entry name" value="AMP-binding_C"/>
    <property type="match status" value="1"/>
</dbReference>
<dbReference type="GO" id="GO:0019748">
    <property type="term" value="P:secondary metabolic process"/>
    <property type="evidence" value="ECO:0007669"/>
    <property type="project" value="TreeGrafter"/>
</dbReference>
<evidence type="ECO:0008006" key="5">
    <source>
        <dbReference type="Google" id="ProtNLM"/>
    </source>
</evidence>
<evidence type="ECO:0000313" key="4">
    <source>
        <dbReference type="Proteomes" id="UP000315825"/>
    </source>
</evidence>
<dbReference type="SUPFAM" id="SSF56801">
    <property type="entry name" value="Acetyl-CoA synthetase-like"/>
    <property type="match status" value="1"/>
</dbReference>
<feature type="domain" description="AMP-binding enzyme C-terminal" evidence="2">
    <location>
        <begin position="467"/>
        <end position="541"/>
    </location>
</feature>
<dbReference type="Pfam" id="PF00501">
    <property type="entry name" value="AMP-binding"/>
    <property type="match status" value="1"/>
</dbReference>
<proteinExistence type="predicted"/>
<dbReference type="InterPro" id="IPR000873">
    <property type="entry name" value="AMP-dep_synth/lig_dom"/>
</dbReference>
<accession>A0A520N0F6</accession>
<evidence type="ECO:0000259" key="1">
    <source>
        <dbReference type="Pfam" id="PF00501"/>
    </source>
</evidence>
<dbReference type="EMBL" id="SHBE01000002">
    <property type="protein sequence ID" value="RZO26939.1"/>
    <property type="molecule type" value="Genomic_DNA"/>
</dbReference>
<feature type="domain" description="AMP-dependent synthetase/ligase" evidence="1">
    <location>
        <begin position="61"/>
        <end position="417"/>
    </location>
</feature>
<dbReference type="PANTHER" id="PTHR24096:SF393">
    <property type="entry name" value="LIGASE, PUTATIVE-RELATED"/>
    <property type="match status" value="1"/>
</dbReference>
<dbReference type="InterPro" id="IPR020845">
    <property type="entry name" value="AMP-binding_CS"/>
</dbReference>